<feature type="binding site" evidence="16">
    <location>
        <position position="441"/>
    </location>
    <ligand>
        <name>Ca(2+)</name>
        <dbReference type="ChEBI" id="CHEBI:29108"/>
        <label>1</label>
    </ligand>
</feature>
<organism evidence="22">
    <name type="scientific">Phallusia mammillata</name>
    <dbReference type="NCBI Taxonomy" id="59560"/>
    <lineage>
        <taxon>Eukaryota</taxon>
        <taxon>Metazoa</taxon>
        <taxon>Chordata</taxon>
        <taxon>Tunicata</taxon>
        <taxon>Ascidiacea</taxon>
        <taxon>Phlebobranchia</taxon>
        <taxon>Ascidiidae</taxon>
        <taxon>Phallusia</taxon>
    </lineage>
</organism>
<dbReference type="FunFam" id="2.60.120.830:FF:000001">
    <property type="entry name" value="A disintegrin and metalloproteinase with thrombospondin motifs 1"/>
    <property type="match status" value="1"/>
</dbReference>
<dbReference type="InterPro" id="IPR036383">
    <property type="entry name" value="TSP1_rpt_sf"/>
</dbReference>
<evidence type="ECO:0000256" key="19">
    <source>
        <dbReference type="SAM" id="MobiDB-lite"/>
    </source>
</evidence>
<proteinExistence type="evidence at transcript level"/>
<feature type="disulfide bond" evidence="17">
    <location>
        <begin position="510"/>
        <end position="536"/>
    </location>
</feature>
<dbReference type="Pfam" id="PF01562">
    <property type="entry name" value="Pep_M12B_propep"/>
    <property type="match status" value="1"/>
</dbReference>
<dbReference type="PROSITE" id="PS50092">
    <property type="entry name" value="TSP1"/>
    <property type="match status" value="7"/>
</dbReference>
<feature type="binding site" evidence="16">
    <location>
        <position position="552"/>
    </location>
    <ligand>
        <name>Ca(2+)</name>
        <dbReference type="ChEBI" id="CHEBI:29108"/>
        <label>1</label>
    </ligand>
</feature>
<feature type="disulfide bond" evidence="17">
    <location>
        <begin position="452"/>
        <end position="459"/>
    </location>
</feature>
<evidence type="ECO:0000256" key="13">
    <source>
        <dbReference type="ARBA" id="ARBA00023157"/>
    </source>
</evidence>
<dbReference type="Pfam" id="PF17771">
    <property type="entry name" value="ADAMTS_CR_2"/>
    <property type="match status" value="1"/>
</dbReference>
<feature type="binding site" evidence="16">
    <location>
        <position position="347"/>
    </location>
    <ligand>
        <name>Ca(2+)</name>
        <dbReference type="ChEBI" id="CHEBI:29108"/>
        <label>1</label>
    </ligand>
</feature>
<keyword evidence="13 17" id="KW-1015">Disulfide bond</keyword>
<dbReference type="Pfam" id="PF19236">
    <property type="entry name" value="ADAMTS_CR_3"/>
    <property type="match status" value="1"/>
</dbReference>
<dbReference type="InterPro" id="IPR024079">
    <property type="entry name" value="MetalloPept_cat_dom_sf"/>
</dbReference>
<dbReference type="InterPro" id="IPR001590">
    <property type="entry name" value="Peptidase_M12B"/>
</dbReference>
<keyword evidence="10 16" id="KW-0862">Zinc</keyword>
<dbReference type="FunFam" id="3.40.390.10:FF:000001">
    <property type="entry name" value="A disintegrin and metalloproteinase with thrombospondin motifs 1"/>
    <property type="match status" value="1"/>
</dbReference>
<feature type="disulfide bond" evidence="17">
    <location>
        <begin position="581"/>
        <end position="604"/>
    </location>
</feature>
<dbReference type="InterPro" id="IPR010909">
    <property type="entry name" value="PLAC"/>
</dbReference>
<dbReference type="SMART" id="SM00209">
    <property type="entry name" value="TSP1"/>
    <property type="match status" value="7"/>
</dbReference>
<accession>A0A6F9D622</accession>
<feature type="binding site" evidence="16">
    <location>
        <position position="434"/>
    </location>
    <ligand>
        <name>Ca(2+)</name>
        <dbReference type="ChEBI" id="CHEBI:29108"/>
        <label>2</label>
    </ligand>
</feature>
<keyword evidence="2" id="KW-0964">Secreted</keyword>
<dbReference type="GO" id="GO:0030198">
    <property type="term" value="P:extracellular matrix organization"/>
    <property type="evidence" value="ECO:0007669"/>
    <property type="project" value="InterPro"/>
</dbReference>
<dbReference type="GO" id="GO:0007229">
    <property type="term" value="P:integrin-mediated signaling pathway"/>
    <property type="evidence" value="ECO:0007669"/>
    <property type="project" value="UniProtKB-KW"/>
</dbReference>
<reference evidence="22" key="1">
    <citation type="submission" date="2020-04" db="EMBL/GenBank/DDBJ databases">
        <authorList>
            <person name="Neveu A P."/>
        </authorList>
    </citation>
    <scope>NUCLEOTIDE SEQUENCE</scope>
    <source>
        <tissue evidence="22">Whole embryo</tissue>
    </source>
</reference>
<dbReference type="Pfam" id="PF00090">
    <property type="entry name" value="TSP_1"/>
    <property type="match status" value="1"/>
</dbReference>
<keyword evidence="11" id="KW-0482">Metalloprotease</keyword>
<dbReference type="InterPro" id="IPR013273">
    <property type="entry name" value="ADAMTS/ADAMTS-like"/>
</dbReference>
<feature type="binding site" evidence="16">
    <location>
        <position position="347"/>
    </location>
    <ligand>
        <name>Ca(2+)</name>
        <dbReference type="ChEBI" id="CHEBI:29108"/>
        <label>2</label>
    </ligand>
</feature>
<dbReference type="Gene3D" id="3.40.390.10">
    <property type="entry name" value="Collagenase (Catalytic Domain)"/>
    <property type="match status" value="1"/>
</dbReference>
<keyword evidence="16" id="KW-0106">Calcium</keyword>
<keyword evidence="7" id="KW-0732">Signal</keyword>
<feature type="region of interest" description="Disordered" evidence="19">
    <location>
        <begin position="111"/>
        <end position="131"/>
    </location>
</feature>
<evidence type="ECO:0000256" key="17">
    <source>
        <dbReference type="PIRSR" id="PIRSR613273-3"/>
    </source>
</evidence>
<dbReference type="Pfam" id="PF19030">
    <property type="entry name" value="TSP1_ADAMTS"/>
    <property type="match status" value="7"/>
</dbReference>
<dbReference type="FunFam" id="2.20.100.10:FF:000001">
    <property type="entry name" value="semaphorin-5A isoform X1"/>
    <property type="match status" value="1"/>
</dbReference>
<evidence type="ECO:0000256" key="1">
    <source>
        <dbReference type="ARBA" id="ARBA00004498"/>
    </source>
</evidence>
<feature type="domain" description="Peptidase M12B" evidence="20">
    <location>
        <begin position="344"/>
        <end position="557"/>
    </location>
</feature>
<keyword evidence="22" id="KW-0401">Integrin</keyword>
<evidence type="ECO:0000256" key="11">
    <source>
        <dbReference type="ARBA" id="ARBA00023049"/>
    </source>
</evidence>
<dbReference type="PANTHER" id="PTHR13723">
    <property type="entry name" value="ADAMTS A DISINTEGRIN AND METALLOPROTEASE WITH THROMBOSPONDIN MOTIFS PROTEASE"/>
    <property type="match status" value="1"/>
</dbReference>
<feature type="disulfide bond" evidence="17">
    <location>
        <begin position="592"/>
        <end position="610"/>
    </location>
</feature>
<feature type="disulfide bond" evidence="17">
    <location>
        <begin position="599"/>
        <end position="629"/>
    </location>
</feature>
<dbReference type="FunFam" id="2.20.100.10:FF:000005">
    <property type="entry name" value="ADAM metallopeptidase with thrombospondin type 1 motif 9"/>
    <property type="match status" value="2"/>
</dbReference>
<dbReference type="InterPro" id="IPR050439">
    <property type="entry name" value="ADAMTS_ADAMTS-like"/>
</dbReference>
<feature type="binding site" evidence="16">
    <location>
        <position position="434"/>
    </location>
    <ligand>
        <name>Ca(2+)</name>
        <dbReference type="ChEBI" id="CHEBI:29108"/>
        <label>1</label>
    </ligand>
</feature>
<feature type="binding site" evidence="16">
    <location>
        <position position="555"/>
    </location>
    <ligand>
        <name>Ca(2+)</name>
        <dbReference type="ChEBI" id="CHEBI:29108"/>
        <label>1</label>
    </ligand>
</feature>
<gene>
    <name evidence="22" type="primary">Adamts7</name>
</gene>
<dbReference type="PRINTS" id="PR01857">
    <property type="entry name" value="ADAMTSFAMILY"/>
</dbReference>
<feature type="compositionally biased region" description="Low complexity" evidence="19">
    <location>
        <begin position="284"/>
        <end position="297"/>
    </location>
</feature>
<feature type="disulfide bond" evidence="17">
    <location>
        <begin position="471"/>
        <end position="552"/>
    </location>
</feature>
<evidence type="ECO:0000256" key="16">
    <source>
        <dbReference type="PIRSR" id="PIRSR613273-2"/>
    </source>
</evidence>
<dbReference type="SUPFAM" id="SSF55486">
    <property type="entry name" value="Metalloproteases ('zincins'), catalytic domain"/>
    <property type="match status" value="1"/>
</dbReference>
<evidence type="ECO:0000256" key="3">
    <source>
        <dbReference type="ARBA" id="ARBA00022530"/>
    </source>
</evidence>
<evidence type="ECO:0000256" key="10">
    <source>
        <dbReference type="ARBA" id="ARBA00022833"/>
    </source>
</evidence>
<evidence type="ECO:0000256" key="2">
    <source>
        <dbReference type="ARBA" id="ARBA00022525"/>
    </source>
</evidence>
<dbReference type="SUPFAM" id="SSF82895">
    <property type="entry name" value="TSP-1 type 1 repeat"/>
    <property type="match status" value="8"/>
</dbReference>
<feature type="disulfide bond" evidence="17">
    <location>
        <begin position="672"/>
        <end position="684"/>
    </location>
</feature>
<feature type="disulfide bond" evidence="17">
    <location>
        <begin position="657"/>
        <end position="694"/>
    </location>
</feature>
<evidence type="ECO:0000259" key="21">
    <source>
        <dbReference type="PROSITE" id="PS50900"/>
    </source>
</evidence>
<dbReference type="PROSITE" id="PS50215">
    <property type="entry name" value="ADAM_MEPRO"/>
    <property type="match status" value="1"/>
</dbReference>
<keyword evidence="6 16" id="KW-0479">Metal-binding</keyword>
<keyword evidence="4" id="KW-0645">Protease</keyword>
<feature type="binding site" evidence="16">
    <location>
        <position position="555"/>
    </location>
    <ligand>
        <name>Ca(2+)</name>
        <dbReference type="ChEBI" id="CHEBI:29108"/>
        <label>2</label>
    </ligand>
</feature>
<keyword evidence="8" id="KW-0677">Repeat</keyword>
<dbReference type="GO" id="GO:0031012">
    <property type="term" value="C:extracellular matrix"/>
    <property type="evidence" value="ECO:0007669"/>
    <property type="project" value="TreeGrafter"/>
</dbReference>
<evidence type="ECO:0000256" key="9">
    <source>
        <dbReference type="ARBA" id="ARBA00022801"/>
    </source>
</evidence>
<comment type="cofactor">
    <cofactor evidence="16">
        <name>Zn(2+)</name>
        <dbReference type="ChEBI" id="CHEBI:29105"/>
    </cofactor>
    <text evidence="16">Binds 1 zinc ion per subunit.</text>
</comment>
<dbReference type="InterPro" id="IPR041645">
    <property type="entry name" value="ADAMTS_CR_2"/>
</dbReference>
<evidence type="ECO:0000256" key="12">
    <source>
        <dbReference type="ARBA" id="ARBA00023145"/>
    </source>
</evidence>
<feature type="disulfide bond" evidence="17">
    <location>
        <begin position="661"/>
        <end position="699"/>
    </location>
</feature>
<dbReference type="InterPro" id="IPR010294">
    <property type="entry name" value="ADAMTS_spacer1"/>
</dbReference>
<feature type="compositionally biased region" description="Polar residues" evidence="19">
    <location>
        <begin position="263"/>
        <end position="283"/>
    </location>
</feature>
<dbReference type="EMBL" id="LR782717">
    <property type="protein sequence ID" value="CAB3220002.1"/>
    <property type="molecule type" value="mRNA"/>
</dbReference>
<feature type="binding site" evidence="16 18">
    <location>
        <position position="493"/>
    </location>
    <ligand>
        <name>Zn(2+)</name>
        <dbReference type="ChEBI" id="CHEBI:29105"/>
        <note>catalytic</note>
    </ligand>
</feature>
<dbReference type="Gene3D" id="3.40.1620.60">
    <property type="match status" value="1"/>
</dbReference>
<keyword evidence="14" id="KW-0325">Glycoprotein</keyword>
<comment type="caution">
    <text evidence="18">Lacks conserved residue(s) required for the propagation of feature annotation.</text>
</comment>
<evidence type="ECO:0000259" key="20">
    <source>
        <dbReference type="PROSITE" id="PS50215"/>
    </source>
</evidence>
<feature type="binding site" evidence="16 18">
    <location>
        <position position="497"/>
    </location>
    <ligand>
        <name>Zn(2+)</name>
        <dbReference type="ChEBI" id="CHEBI:29105"/>
        <note>catalytic</note>
    </ligand>
</feature>
<evidence type="ECO:0000256" key="7">
    <source>
        <dbReference type="ARBA" id="ARBA00022729"/>
    </source>
</evidence>
<dbReference type="GO" id="GO:0006508">
    <property type="term" value="P:proteolysis"/>
    <property type="evidence" value="ECO:0007669"/>
    <property type="project" value="UniProtKB-KW"/>
</dbReference>
<feature type="binding site" evidence="16 18">
    <location>
        <position position="503"/>
    </location>
    <ligand>
        <name>Zn(2+)</name>
        <dbReference type="ChEBI" id="CHEBI:29105"/>
        <note>catalytic</note>
    </ligand>
</feature>
<dbReference type="InterPro" id="IPR045371">
    <property type="entry name" value="ADAMTS_CR_3"/>
</dbReference>
<dbReference type="InterPro" id="IPR002870">
    <property type="entry name" value="Peptidase_M12B_N"/>
</dbReference>
<comment type="subcellular location">
    <subcellularLocation>
        <location evidence="1">Secreted</location>
        <location evidence="1">Extracellular space</location>
        <location evidence="1">Extracellular matrix</location>
    </subcellularLocation>
</comment>
<evidence type="ECO:0000256" key="6">
    <source>
        <dbReference type="ARBA" id="ARBA00022723"/>
    </source>
</evidence>
<sequence>MRHCLSANPIRTMRFHVANFKRALVVQTIVVLYLVANVKSTTREKIQFQPLKFDSLRPTQAAEDALASIFGGEVKKSPHKDANSDYDVTHPVRVNSLGEFLSHKVDFAETRQNSRRRRDINDPNPAEDGDEHVYFKLRVNAREVTLNVSENKKFLHSNFVVERLRNFDDASPDDSVPPQHRSSLRRGTTWPCHFRGHVADHDQSAVAISTCNGLTGFIRLDDGDYFIEPMTRSRDDVTIPHPHKVYRRDVTKQAAKRKTATTSSQQNHGTATVENEENVTNRVPTTSPSNASSTSGPEFCGVIDTRTRYKSALRSRARWEADRRDAVAVIGAKRRRRRSLSLEQWIEMMVVVDKKMVEYYEAFHEGEVEKYALTVVNMVSELFHDASIGNSLHVTLIRLIILEGEEKALKVSQHAEKTLDSFCRWAKRMNPRSDHHANHHDVAVLLTRRNICSKSNTSCETLGLAHVAGMCQPHRSCNVNQDTGLSVAFTVAHELGHNFAMHHDGQLNKCTPNEQYPRVMAPHLTSNNLPMRWSSCSRRYATRFLDRNWGFCLMDTPSPDHDTFDIPVDLPGTVYNANHQCRLMFGPTSRHCRGIDNICNRLWCLHQGTCRSRLHAAAPGTKCGKGRWCFGGACVPVGKRPSAVNGSWSGWTSWSRCSRTCGIGVSFSARYCDRPPPSNGGSYCLGERRRYRTCNIWDCPKKNDSYSFREEQCTEFNHVPYRNKTYTWFPVDSAIYPCELHCYTRTGKRPFADRLKDKVVDGTPCYSSGKDICVDGVCKRLGCDLKIDSVSREDKCGVCHGDGTSCSDVKKTFNLTRGEEYVSVGILPLGARDIRVHEAKSTGNFLALKNPNSDEYYLNGRYRIQWDTKFKLAGTYFTYERVNMTLDNITATGPITMDIEIMVLFVEENPGIEITYVMPHNVSTVFDVDEPVFEWMSQKWSSCSRSCGKGVQMSVAICVEKKAGIVEEDFCNPTKRPDDRRRTCHHQPCPAEWQKGPWQPCSVTCGKGIGRQRRSINCIRSLDATEQVFLRSRSCSKLPKPDHVRPCPAPTSTPCPTWRAEQWSNCSTECGEGTRNRTVNCVTYYYNDVIVMKGGDVAILEDEVLDELESEVGPGSRDVLLAGDIARLTMNTITVTRRRRRRKNKDRKQFFDSLSFEIVNDDQCEPEEKPITVKDCEKRICTTSSPTVSPDPLLDVPSVQDPLLHIRSNIIPHHDEIDRSDLQGSGAQPQSKNLFLISNLSRSNTSNELLDINTNSNSEEDSENRIRMIGNETVDIHQAPKNLSSGLKTTSSVVVTATTTTTTEYIPVTPKPIWLTGYWGHCSTSCGMGARIRNVECSSEVGGCDNSTKPPPVQRCILKPCAVWMHGEWTKCSKLCGRGIKYKKVQCRNARTKQIIRPYHCKTVPRPRQVNATCNMKRCLPWKTSRWSRCNVTCGSGTQRRRIACSKEGMCNPMHRPPIMKPCMPKKCVEWRTSNWERCSVNCGSGLQHRTVQCVERDTGKASHQCSVNVKPNTSKKCNQGICRVTEFDFSSCQGDRLKTGFCRVLKSWGKCVQPSLAIQCCTTCKTFTSVRRKNKIA</sequence>
<dbReference type="GO" id="GO:0046872">
    <property type="term" value="F:metal ion binding"/>
    <property type="evidence" value="ECO:0007669"/>
    <property type="project" value="UniProtKB-KW"/>
</dbReference>
<feature type="active site" evidence="15 18">
    <location>
        <position position="494"/>
    </location>
</feature>
<keyword evidence="3" id="KW-0272">Extracellular matrix</keyword>
<name>A0A6F9D622_9ASCI</name>
<keyword evidence="9" id="KW-0378">Hydrolase</keyword>
<dbReference type="InterPro" id="IPR006586">
    <property type="entry name" value="ADAM_Cys-rich"/>
</dbReference>
<evidence type="ECO:0000256" key="15">
    <source>
        <dbReference type="PIRSR" id="PIRSR613273-1"/>
    </source>
</evidence>
<evidence type="ECO:0000256" key="14">
    <source>
        <dbReference type="ARBA" id="ARBA00023180"/>
    </source>
</evidence>
<feature type="region of interest" description="Disordered" evidence="19">
    <location>
        <begin position="251"/>
        <end position="299"/>
    </location>
</feature>
<evidence type="ECO:0000256" key="4">
    <source>
        <dbReference type="ARBA" id="ARBA00022670"/>
    </source>
</evidence>
<evidence type="ECO:0000256" key="18">
    <source>
        <dbReference type="PROSITE-ProRule" id="PRU00276"/>
    </source>
</evidence>
<evidence type="ECO:0000313" key="22">
    <source>
        <dbReference type="EMBL" id="CAB3220002.1"/>
    </source>
</evidence>
<feature type="domain" description="PLAC" evidence="21">
    <location>
        <begin position="1529"/>
        <end position="1569"/>
    </location>
</feature>
<protein>
    <submittedName>
        <fullName evidence="22">A disintegrin and metalloproteinase with thrombospondin motifs 7-like</fullName>
    </submittedName>
</protein>
<dbReference type="Gene3D" id="2.20.100.10">
    <property type="entry name" value="Thrombospondin type-1 (TSP1) repeat"/>
    <property type="match status" value="6"/>
</dbReference>
<dbReference type="GO" id="GO:0004222">
    <property type="term" value="F:metalloendopeptidase activity"/>
    <property type="evidence" value="ECO:0007669"/>
    <property type="project" value="InterPro"/>
</dbReference>
<dbReference type="InterPro" id="IPR000884">
    <property type="entry name" value="TSP1_rpt"/>
</dbReference>
<keyword evidence="12" id="KW-0865">Zymogen</keyword>
<dbReference type="Pfam" id="PF05986">
    <property type="entry name" value="ADAMTS_spacer1"/>
    <property type="match status" value="1"/>
</dbReference>
<evidence type="ECO:0000256" key="8">
    <source>
        <dbReference type="ARBA" id="ARBA00022737"/>
    </source>
</evidence>
<dbReference type="CDD" id="cd04273">
    <property type="entry name" value="ZnMc_ADAMTS_like"/>
    <property type="match status" value="1"/>
</dbReference>
<feature type="disulfide bond" evidence="17">
    <location>
        <begin position="623"/>
        <end position="634"/>
    </location>
</feature>
<evidence type="ECO:0000256" key="5">
    <source>
        <dbReference type="ARBA" id="ARBA00022685"/>
    </source>
</evidence>
<keyword evidence="5" id="KW-0165">Cleavage on pair of basic residues</keyword>
<dbReference type="SMART" id="SM00608">
    <property type="entry name" value="ACR"/>
    <property type="match status" value="1"/>
</dbReference>
<dbReference type="Pfam" id="PF01421">
    <property type="entry name" value="Reprolysin"/>
    <property type="match status" value="1"/>
</dbReference>
<dbReference type="PROSITE" id="PS50900">
    <property type="entry name" value="PLAC"/>
    <property type="match status" value="1"/>
</dbReference>
<feature type="disulfide bond" evidence="17">
    <location>
        <begin position="423"/>
        <end position="477"/>
    </location>
</feature>
<dbReference type="Gene3D" id="2.60.120.830">
    <property type="match status" value="1"/>
</dbReference>
<dbReference type="PANTHER" id="PTHR13723:SF200">
    <property type="entry name" value="ADAM METALLOPEPTIDASE WITH THROMBOSPONDIN TYPE 1 MOTIF B, ISOFORM B"/>
    <property type="match status" value="1"/>
</dbReference>